<evidence type="ECO:0000256" key="8">
    <source>
        <dbReference type="ARBA" id="ARBA00022692"/>
    </source>
</evidence>
<dbReference type="InterPro" id="IPR005719">
    <property type="entry name" value="Dihydroorotate_DH_2"/>
</dbReference>
<organism evidence="20 21">
    <name type="scientific">Amphiprion percula</name>
    <name type="common">Orange clownfish</name>
    <name type="synonym">Lutjanus percula</name>
    <dbReference type="NCBI Taxonomy" id="161767"/>
    <lineage>
        <taxon>Eukaryota</taxon>
        <taxon>Metazoa</taxon>
        <taxon>Chordata</taxon>
        <taxon>Craniata</taxon>
        <taxon>Vertebrata</taxon>
        <taxon>Euteleostomi</taxon>
        <taxon>Actinopterygii</taxon>
        <taxon>Neopterygii</taxon>
        <taxon>Teleostei</taxon>
        <taxon>Neoteleostei</taxon>
        <taxon>Acanthomorphata</taxon>
        <taxon>Ovalentaria</taxon>
        <taxon>Pomacentridae</taxon>
        <taxon>Amphiprion</taxon>
    </lineage>
</organism>
<feature type="region of interest" description="Disordered" evidence="18">
    <location>
        <begin position="383"/>
        <end position="405"/>
    </location>
</feature>
<evidence type="ECO:0000256" key="10">
    <source>
        <dbReference type="ARBA" id="ARBA00022946"/>
    </source>
</evidence>
<evidence type="ECO:0000256" key="9">
    <source>
        <dbReference type="ARBA" id="ARBA00022792"/>
    </source>
</evidence>
<dbReference type="GO" id="GO:0106430">
    <property type="term" value="F:dihydroorotate dehydrogenase (quinone) activity"/>
    <property type="evidence" value="ECO:0007669"/>
    <property type="project" value="UniProtKB-EC"/>
</dbReference>
<evidence type="ECO:0000313" key="20">
    <source>
        <dbReference type="Ensembl" id="ENSAPEP00000026663.1"/>
    </source>
</evidence>
<keyword evidence="8" id="KW-0812">Transmembrane</keyword>
<keyword evidence="21" id="KW-1185">Reference proteome</keyword>
<evidence type="ECO:0000256" key="13">
    <source>
        <dbReference type="ARBA" id="ARBA00023128"/>
    </source>
</evidence>
<dbReference type="PANTHER" id="PTHR48109">
    <property type="entry name" value="DIHYDROOROTATE DEHYDROGENASE (QUINONE), MITOCHONDRIAL-RELATED"/>
    <property type="match status" value="1"/>
</dbReference>
<reference evidence="20" key="3">
    <citation type="submission" date="2025-09" db="UniProtKB">
        <authorList>
            <consortium name="Ensembl"/>
        </authorList>
    </citation>
    <scope>IDENTIFICATION</scope>
</reference>
<dbReference type="InterPro" id="IPR001295">
    <property type="entry name" value="Dihydroorotate_DH_CS"/>
</dbReference>
<evidence type="ECO:0000256" key="16">
    <source>
        <dbReference type="ARBA" id="ARBA00048639"/>
    </source>
</evidence>
<reference evidence="20 21" key="1">
    <citation type="submission" date="2018-03" db="EMBL/GenBank/DDBJ databases">
        <title>Finding Nemo's genes: A chromosome-scale reference assembly of the genome of the orange clownfish Amphiprion percula.</title>
        <authorList>
            <person name="Lehmann R."/>
        </authorList>
    </citation>
    <scope>NUCLEOTIDE SEQUENCE</scope>
</reference>
<dbReference type="NCBIfam" id="TIGR01036">
    <property type="entry name" value="pyrD_sub2"/>
    <property type="match status" value="1"/>
</dbReference>
<reference evidence="20" key="2">
    <citation type="submission" date="2025-08" db="UniProtKB">
        <authorList>
            <consortium name="Ensembl"/>
        </authorList>
    </citation>
    <scope>IDENTIFICATION</scope>
</reference>
<dbReference type="PROSITE" id="PS00912">
    <property type="entry name" value="DHODEHASE_2"/>
    <property type="match status" value="1"/>
</dbReference>
<evidence type="ECO:0000256" key="11">
    <source>
        <dbReference type="ARBA" id="ARBA00022989"/>
    </source>
</evidence>
<dbReference type="GO" id="GO:0006207">
    <property type="term" value="P:'de novo' pyrimidine nucleobase biosynthetic process"/>
    <property type="evidence" value="ECO:0007669"/>
    <property type="project" value="InterPro"/>
</dbReference>
<evidence type="ECO:0000256" key="5">
    <source>
        <dbReference type="ARBA" id="ARBA00017599"/>
    </source>
</evidence>
<accession>A0A3P8TU41</accession>
<keyword evidence="9 17" id="KW-0999">Mitochondrion inner membrane</keyword>
<keyword evidence="13 17" id="KW-0496">Mitochondrion</keyword>
<dbReference type="GeneTree" id="ENSGT00500000044924"/>
<dbReference type="SUPFAM" id="SSF51395">
    <property type="entry name" value="FMN-linked oxidoreductases"/>
    <property type="match status" value="1"/>
</dbReference>
<dbReference type="InterPro" id="IPR005720">
    <property type="entry name" value="Dihydroorotate_DH_cat"/>
</dbReference>
<dbReference type="NCBIfam" id="NF003645">
    <property type="entry name" value="PRK05286.1-2"/>
    <property type="match status" value="1"/>
</dbReference>
<dbReference type="EC" id="1.3.5.2" evidence="4 17"/>
<evidence type="ECO:0000256" key="2">
    <source>
        <dbReference type="ARBA" id="ARBA00005161"/>
    </source>
</evidence>
<evidence type="ECO:0000256" key="17">
    <source>
        <dbReference type="RuleBase" id="RU361255"/>
    </source>
</evidence>
<dbReference type="InterPro" id="IPR013785">
    <property type="entry name" value="Aldolase_TIM"/>
</dbReference>
<evidence type="ECO:0000256" key="3">
    <source>
        <dbReference type="ARBA" id="ARBA00005359"/>
    </source>
</evidence>
<keyword evidence="10" id="KW-0809">Transit peptide</keyword>
<keyword evidence="7 17" id="KW-0288">FMN</keyword>
<comment type="subcellular location">
    <subcellularLocation>
        <location evidence="1 17">Mitochondrion inner membrane</location>
        <topology evidence="1 17">Single-pass membrane protein</topology>
    </subcellularLocation>
</comment>
<evidence type="ECO:0000256" key="4">
    <source>
        <dbReference type="ARBA" id="ARBA00012791"/>
    </source>
</evidence>
<comment type="cofactor">
    <cofactor evidence="17">
        <name>FMN</name>
        <dbReference type="ChEBI" id="CHEBI:58210"/>
    </cofactor>
    <text evidence="17">Binds 1 FMN per subunit.</text>
</comment>
<dbReference type="Gene3D" id="3.20.20.70">
    <property type="entry name" value="Aldolase class I"/>
    <property type="match status" value="1"/>
</dbReference>
<dbReference type="HAMAP" id="MF_00225">
    <property type="entry name" value="DHO_dh_type2"/>
    <property type="match status" value="1"/>
</dbReference>
<feature type="region of interest" description="Disordered" evidence="18">
    <location>
        <begin position="286"/>
        <end position="308"/>
    </location>
</feature>
<evidence type="ECO:0000256" key="6">
    <source>
        <dbReference type="ARBA" id="ARBA00022630"/>
    </source>
</evidence>
<evidence type="ECO:0000313" key="21">
    <source>
        <dbReference type="Proteomes" id="UP000265080"/>
    </source>
</evidence>
<feature type="domain" description="Dihydroorotate dehydrogenase catalytic" evidence="19">
    <location>
        <begin position="77"/>
        <end position="376"/>
    </location>
</feature>
<dbReference type="Pfam" id="PF01180">
    <property type="entry name" value="DHO_dh"/>
    <property type="match status" value="1"/>
</dbReference>
<proteinExistence type="inferred from homology"/>
<dbReference type="GO" id="GO:0044205">
    <property type="term" value="P:'de novo' UMP biosynthetic process"/>
    <property type="evidence" value="ECO:0007669"/>
    <property type="project" value="UniProtKB-UniPathway"/>
</dbReference>
<evidence type="ECO:0000256" key="1">
    <source>
        <dbReference type="ARBA" id="ARBA00004434"/>
    </source>
</evidence>
<dbReference type="Ensembl" id="ENSAPET00000027377.1">
    <property type="protein sequence ID" value="ENSAPEP00000026663.1"/>
    <property type="gene ID" value="ENSAPEG00000018948.1"/>
</dbReference>
<sequence>MAGRLKKQLKEAVKVISSGSLLFASYLTVVGDERFYANQLMPLLQRIVGPETAHVLAVKMIGLGLVPLNRYQDPASLEVNVLGLKFKNPVGIAAGFDKHGEAVDGLYKLGFGFVEVGTITPKPQDGNPKPRVFRLSADQAIINRYGFNSCGLEEVQNRLKAREETQQEQSKAGLPLGINLGKNKLSRDAGADYLEGVRVLGPLADYLVVNVSSPNTPGLRDLQGKAELRQLLHTVLKERDALQEEHKPPVLVKIAPDLTAQDKQDIADVVTELGVDGLMVSNTTVSRPESLQDPHRSEVGGLSGEPLKDLSTSTVREMYNLTQGKVPIIGIGGVASGQDAMDKIRAGASLVQLYTALTYQGPPVVKKIKRELEQLLKEQGFKNVSEAVGADHREADGSTSKKSSL</sequence>
<dbReference type="Proteomes" id="UP000265080">
    <property type="component" value="Chromosome 1"/>
</dbReference>
<comment type="catalytic activity">
    <reaction evidence="16 17">
        <text>(S)-dihydroorotate + a quinone = orotate + a quinol</text>
        <dbReference type="Rhea" id="RHEA:30187"/>
        <dbReference type="ChEBI" id="CHEBI:24646"/>
        <dbReference type="ChEBI" id="CHEBI:30839"/>
        <dbReference type="ChEBI" id="CHEBI:30864"/>
        <dbReference type="ChEBI" id="CHEBI:132124"/>
        <dbReference type="EC" id="1.3.5.2"/>
    </reaction>
</comment>
<dbReference type="FunFam" id="3.20.20.70:FF:000066">
    <property type="entry name" value="Dihydroorotate dehydrogenase (quinone), mitochondrial"/>
    <property type="match status" value="1"/>
</dbReference>
<dbReference type="NCBIfam" id="NF003652">
    <property type="entry name" value="PRK05286.2-5"/>
    <property type="match status" value="1"/>
</dbReference>
<evidence type="ECO:0000259" key="19">
    <source>
        <dbReference type="Pfam" id="PF01180"/>
    </source>
</evidence>
<name>A0A3P8TU41_AMPPE</name>
<keyword evidence="6 17" id="KW-0285">Flavoprotein</keyword>
<comment type="similarity">
    <text evidence="3 17">Belongs to the dihydroorotate dehydrogenase family. Type 2 subfamily.</text>
</comment>
<dbReference type="AlphaFoldDB" id="A0A3P8TU41"/>
<dbReference type="CDD" id="cd04738">
    <property type="entry name" value="DHOD_2_like"/>
    <property type="match status" value="1"/>
</dbReference>
<dbReference type="GO" id="GO:0005743">
    <property type="term" value="C:mitochondrial inner membrane"/>
    <property type="evidence" value="ECO:0007669"/>
    <property type="project" value="UniProtKB-SubCell"/>
</dbReference>
<dbReference type="InterPro" id="IPR050074">
    <property type="entry name" value="DHO_dehydrogenase"/>
</dbReference>
<evidence type="ECO:0000256" key="18">
    <source>
        <dbReference type="SAM" id="MobiDB-lite"/>
    </source>
</evidence>
<protein>
    <recommendedName>
        <fullName evidence="5 17">Dihydroorotate dehydrogenase (quinone), mitochondrial</fullName>
        <shortName evidence="17">DHOdehase</shortName>
        <ecNumber evidence="4 17">1.3.5.2</ecNumber>
    </recommendedName>
</protein>
<dbReference type="PANTHER" id="PTHR48109:SF4">
    <property type="entry name" value="DIHYDROOROTATE DEHYDROGENASE (QUINONE), MITOCHONDRIAL"/>
    <property type="match status" value="1"/>
</dbReference>
<comment type="function">
    <text evidence="15">Catalyzes the conversion of dihydroorotate to orotate with quinone as electron acceptor. Required for UMP biosynthesis via de novo pathway.</text>
</comment>
<dbReference type="UniPathway" id="UPA00070">
    <property type="reaction ID" value="UER00946"/>
</dbReference>
<evidence type="ECO:0000256" key="7">
    <source>
        <dbReference type="ARBA" id="ARBA00022643"/>
    </source>
</evidence>
<keyword evidence="11" id="KW-1133">Transmembrane helix</keyword>
<dbReference type="STRING" id="161767.ENSAPEP00000026663"/>
<dbReference type="PROSITE" id="PS00911">
    <property type="entry name" value="DHODEHASE_1"/>
    <property type="match status" value="1"/>
</dbReference>
<evidence type="ECO:0000256" key="15">
    <source>
        <dbReference type="ARBA" id="ARBA00033714"/>
    </source>
</evidence>
<evidence type="ECO:0000256" key="12">
    <source>
        <dbReference type="ARBA" id="ARBA00023002"/>
    </source>
</evidence>
<keyword evidence="12 17" id="KW-0560">Oxidoreductase</keyword>
<evidence type="ECO:0000256" key="14">
    <source>
        <dbReference type="ARBA" id="ARBA00023136"/>
    </source>
</evidence>
<keyword evidence="14" id="KW-0472">Membrane</keyword>
<comment type="pathway">
    <text evidence="2 17">Pyrimidine metabolism; UMP biosynthesis via de novo pathway; orotate from (S)-dihydroorotate (quinone route): step 1/1.</text>
</comment>